<evidence type="ECO:0000313" key="5">
    <source>
        <dbReference type="Proteomes" id="UP000288929"/>
    </source>
</evidence>
<dbReference type="InterPro" id="IPR014710">
    <property type="entry name" value="RmlC-like_jellyroll"/>
</dbReference>
<feature type="binding site" evidence="2">
    <location>
        <position position="99"/>
    </location>
    <ligand>
        <name>Fe cation</name>
        <dbReference type="ChEBI" id="CHEBI:24875"/>
    </ligand>
</feature>
<keyword evidence="4" id="KW-0223">Dioxygenase</keyword>
<dbReference type="PANTHER" id="PTHR13903:SF8">
    <property type="entry name" value="PIRIN"/>
    <property type="match status" value="1"/>
</dbReference>
<dbReference type="InterPro" id="IPR011051">
    <property type="entry name" value="RmlC_Cupin_sf"/>
</dbReference>
<dbReference type="InterPro" id="IPR003829">
    <property type="entry name" value="Pirin_N_dom"/>
</dbReference>
<dbReference type="AlphaFoldDB" id="A0A410W7B3"/>
<evidence type="ECO:0000256" key="2">
    <source>
        <dbReference type="PIRSR" id="PIRSR006232-1"/>
    </source>
</evidence>
<dbReference type="Pfam" id="PF02678">
    <property type="entry name" value="Pirin"/>
    <property type="match status" value="1"/>
</dbReference>
<feature type="binding site" evidence="2">
    <location>
        <position position="101"/>
    </location>
    <ligand>
        <name>Fe cation</name>
        <dbReference type="ChEBI" id="CHEBI:24875"/>
    </ligand>
</feature>
<dbReference type="InterPro" id="IPR012093">
    <property type="entry name" value="Pirin"/>
</dbReference>
<feature type="binding site" evidence="2">
    <location>
        <position position="55"/>
    </location>
    <ligand>
        <name>Fe cation</name>
        <dbReference type="ChEBI" id="CHEBI:24875"/>
    </ligand>
</feature>
<evidence type="ECO:0000256" key="1">
    <source>
        <dbReference type="ARBA" id="ARBA00008416"/>
    </source>
</evidence>
<protein>
    <submittedName>
        <fullName evidence="4">Quercetin 2,3-dioxygenase</fullName>
        <ecNumber evidence="4">1.13.11.24</ecNumber>
    </submittedName>
</protein>
<dbReference type="SUPFAM" id="SSF51182">
    <property type="entry name" value="RmlC-like cupins"/>
    <property type="match status" value="1"/>
</dbReference>
<keyword evidence="2" id="KW-0408">Iron</keyword>
<dbReference type="PANTHER" id="PTHR13903">
    <property type="entry name" value="PIRIN-RELATED"/>
    <property type="match status" value="1"/>
</dbReference>
<reference evidence="4 5" key="1">
    <citation type="submission" date="2019-01" db="EMBL/GenBank/DDBJ databases">
        <authorList>
            <person name="Ruckert C."/>
            <person name="Busche T."/>
            <person name="Kalinowski J."/>
        </authorList>
    </citation>
    <scope>NUCLEOTIDE SEQUENCE [LARGE SCALE GENOMIC DNA]</scope>
    <source>
        <strain evidence="4 5">136/3</strain>
    </source>
</reference>
<gene>
    <name evidence="4" type="primary">yhhW</name>
    <name evidence="4" type="ORF">CPELA_02785</name>
</gene>
<dbReference type="KEGG" id="cpeg:CPELA_02785"/>
<keyword evidence="5" id="KW-1185">Reference proteome</keyword>
<sequence length="307" mass="34066">MTAIERITSRKVPLGGPRAMTVHRTLPHRQRPTIGAWCFADHYGPDELTMDVAPHPHTGLQTVSWLFEGEIQHDDAGDHHALVRPGDLVIMTAGHGISHSEVSQSTRLHGVQLWTVLPEEHRDSERRLDTYHVPRTTIDCGYAHVFLGSLLGQESPVQTFTPLLGAEIVLDPGAQLPLELNPAFEHGVLVDTGRIDVAGVHIAPTELAYMGIGEQQCTISNTGDTPARIVVLGGEPFEEPFVMWWNFIGRSHEEIEQYREQWQNQDARFGSFEGYRGTGPAWLPAPALPNATMRARVPSKPQAQVER</sequence>
<evidence type="ECO:0000313" key="4">
    <source>
        <dbReference type="EMBL" id="QAU51840.1"/>
    </source>
</evidence>
<accession>A0A410W7B3</accession>
<dbReference type="EMBL" id="CP035299">
    <property type="protein sequence ID" value="QAU51840.1"/>
    <property type="molecule type" value="Genomic_DNA"/>
</dbReference>
<comment type="similarity">
    <text evidence="1 3">Belongs to the pirin family.</text>
</comment>
<dbReference type="RefSeq" id="WP_128889362.1">
    <property type="nucleotide sequence ID" value="NZ_BMCX01000001.1"/>
</dbReference>
<dbReference type="GO" id="GO:0046872">
    <property type="term" value="F:metal ion binding"/>
    <property type="evidence" value="ECO:0007669"/>
    <property type="project" value="UniProtKB-KW"/>
</dbReference>
<dbReference type="Proteomes" id="UP000288929">
    <property type="component" value="Chromosome"/>
</dbReference>
<dbReference type="EC" id="1.13.11.24" evidence="4"/>
<organism evidence="4 5">
    <name type="scientific">Corynebacterium pelargi</name>
    <dbReference type="NCBI Taxonomy" id="1471400"/>
    <lineage>
        <taxon>Bacteria</taxon>
        <taxon>Bacillati</taxon>
        <taxon>Actinomycetota</taxon>
        <taxon>Actinomycetes</taxon>
        <taxon>Mycobacteriales</taxon>
        <taxon>Corynebacteriaceae</taxon>
        <taxon>Corynebacterium</taxon>
    </lineage>
</organism>
<dbReference type="PIRSF" id="PIRSF006232">
    <property type="entry name" value="Pirin"/>
    <property type="match status" value="1"/>
</dbReference>
<dbReference type="GO" id="GO:0008127">
    <property type="term" value="F:quercetin 2,3-dioxygenase activity"/>
    <property type="evidence" value="ECO:0007669"/>
    <property type="project" value="UniProtKB-EC"/>
</dbReference>
<keyword evidence="2" id="KW-0479">Metal-binding</keyword>
<dbReference type="CDD" id="cd02247">
    <property type="entry name" value="cupin_pirin_C"/>
    <property type="match status" value="1"/>
</dbReference>
<evidence type="ECO:0000256" key="3">
    <source>
        <dbReference type="RuleBase" id="RU003457"/>
    </source>
</evidence>
<keyword evidence="4" id="KW-0560">Oxidoreductase</keyword>
<dbReference type="OrthoDB" id="321327at2"/>
<feature type="binding site" evidence="2">
    <location>
        <position position="57"/>
    </location>
    <ligand>
        <name>Fe cation</name>
        <dbReference type="ChEBI" id="CHEBI:24875"/>
    </ligand>
</feature>
<dbReference type="Pfam" id="PF05726">
    <property type="entry name" value="Pirin_C"/>
    <property type="match status" value="1"/>
</dbReference>
<comment type="cofactor">
    <cofactor evidence="2">
        <name>Fe cation</name>
        <dbReference type="ChEBI" id="CHEBI:24875"/>
    </cofactor>
    <text evidence="2">Binds 1 Fe cation per subunit.</text>
</comment>
<name>A0A410W7B3_9CORY</name>
<dbReference type="Gene3D" id="2.60.120.10">
    <property type="entry name" value="Jelly Rolls"/>
    <property type="match status" value="2"/>
</dbReference>
<proteinExistence type="inferred from homology"/>
<dbReference type="InterPro" id="IPR008778">
    <property type="entry name" value="Pirin_C_dom"/>
</dbReference>